<feature type="transmembrane region" description="Helical" evidence="1">
    <location>
        <begin position="50"/>
        <end position="68"/>
    </location>
</feature>
<comment type="caution">
    <text evidence="2">The sequence shown here is derived from an EMBL/GenBank/DDBJ whole genome shotgun (WGS) entry which is preliminary data.</text>
</comment>
<dbReference type="RefSeq" id="WP_007321151.1">
    <property type="nucleotide sequence ID" value="NZ_BAEE01000027.1"/>
</dbReference>
<dbReference type="AlphaFoldDB" id="G7GZP9"/>
<dbReference type="Proteomes" id="UP000035088">
    <property type="component" value="Unassembled WGS sequence"/>
</dbReference>
<keyword evidence="1" id="KW-1133">Transmembrane helix</keyword>
<dbReference type="EMBL" id="BAEE01000027">
    <property type="protein sequence ID" value="GAB09074.1"/>
    <property type="molecule type" value="Genomic_DNA"/>
</dbReference>
<evidence type="ECO:0000256" key="1">
    <source>
        <dbReference type="SAM" id="Phobius"/>
    </source>
</evidence>
<keyword evidence="3" id="KW-1185">Reference proteome</keyword>
<reference evidence="2 3" key="1">
    <citation type="submission" date="2011-11" db="EMBL/GenBank/DDBJ databases">
        <title>Whole genome shotgun sequence of Gordonia araii NBRC 100433.</title>
        <authorList>
            <person name="Yoshida Y."/>
            <person name="Hosoyama A."/>
            <person name="Tsuchikane K."/>
            <person name="Katsumata H."/>
            <person name="Yamazaki S."/>
            <person name="Fujita N."/>
        </authorList>
    </citation>
    <scope>NUCLEOTIDE SEQUENCE [LARGE SCALE GENOMIC DNA]</scope>
    <source>
        <strain evidence="2 3">NBRC 100433</strain>
    </source>
</reference>
<dbReference type="STRING" id="1073574.GOARA_027_00370"/>
<evidence type="ECO:0008006" key="4">
    <source>
        <dbReference type="Google" id="ProtNLM"/>
    </source>
</evidence>
<evidence type="ECO:0000313" key="2">
    <source>
        <dbReference type="EMBL" id="GAB09074.1"/>
    </source>
</evidence>
<name>G7GZP9_9ACTN</name>
<gene>
    <name evidence="2" type="ORF">GOARA_027_00370</name>
</gene>
<protein>
    <recommendedName>
        <fullName evidence="4">Phosphopantetheine adenylyltransferase</fullName>
    </recommendedName>
</protein>
<organism evidence="2 3">
    <name type="scientific">Gordonia araii NBRC 100433</name>
    <dbReference type="NCBI Taxonomy" id="1073574"/>
    <lineage>
        <taxon>Bacteria</taxon>
        <taxon>Bacillati</taxon>
        <taxon>Actinomycetota</taxon>
        <taxon>Actinomycetes</taxon>
        <taxon>Mycobacteriales</taxon>
        <taxon>Gordoniaceae</taxon>
        <taxon>Gordonia</taxon>
    </lineage>
</organism>
<sequence>MLTNRLTQLLMIAAGALHLIPATAAASRERIEALYGITVPNSDVELLLRHRAVLFAVLGVALIAAAFSPRSRVPVIVAGLVAMGSWVGLAGVIGTDNPQLDRVTRGDVVGVVALIAAAVLSRRATSEAYD</sequence>
<feature type="transmembrane region" description="Helical" evidence="1">
    <location>
        <begin position="75"/>
        <end position="94"/>
    </location>
</feature>
<feature type="transmembrane region" description="Helical" evidence="1">
    <location>
        <begin position="106"/>
        <end position="125"/>
    </location>
</feature>
<accession>G7GZP9</accession>
<evidence type="ECO:0000313" key="3">
    <source>
        <dbReference type="Proteomes" id="UP000035088"/>
    </source>
</evidence>
<keyword evidence="1" id="KW-0812">Transmembrane</keyword>
<keyword evidence="1" id="KW-0472">Membrane</keyword>
<proteinExistence type="predicted"/>